<evidence type="ECO:0000313" key="3">
    <source>
        <dbReference type="Proteomes" id="UP001241758"/>
    </source>
</evidence>
<reference evidence="2 3" key="1">
    <citation type="submission" date="2023-05" db="EMBL/GenBank/DDBJ databases">
        <title>Actinoplanes sp. NEAU-A12 genome sequencing.</title>
        <authorList>
            <person name="Wang Z.-S."/>
        </authorList>
    </citation>
    <scope>NUCLEOTIDE SEQUENCE [LARGE SCALE GENOMIC DNA]</scope>
    <source>
        <strain evidence="2 3">NEAU-A12</strain>
    </source>
</reference>
<keyword evidence="1" id="KW-0812">Transmembrane</keyword>
<feature type="transmembrane region" description="Helical" evidence="1">
    <location>
        <begin position="328"/>
        <end position="351"/>
    </location>
</feature>
<feature type="transmembrane region" description="Helical" evidence="1">
    <location>
        <begin position="81"/>
        <end position="104"/>
    </location>
</feature>
<dbReference type="EMBL" id="JASCTH010000029">
    <property type="protein sequence ID" value="MDI6104014.1"/>
    <property type="molecule type" value="Genomic_DNA"/>
</dbReference>
<feature type="transmembrane region" description="Helical" evidence="1">
    <location>
        <begin position="49"/>
        <end position="69"/>
    </location>
</feature>
<evidence type="ECO:0000256" key="1">
    <source>
        <dbReference type="SAM" id="Phobius"/>
    </source>
</evidence>
<feature type="transmembrane region" description="Helical" evidence="1">
    <location>
        <begin position="175"/>
        <end position="193"/>
    </location>
</feature>
<keyword evidence="1" id="KW-1133">Transmembrane helix</keyword>
<sequence>MTFRRRLQRTIGATASAGFTRLLAFVAVVTAVALLAWWTGLTGVLGTPLYNGVAVVLLAIGLFASTSGINLDAARRDAPIVLLAVTVGVLLKTAIIAGVMYAVFRRPESVVLGVAVAQIDPLSVAALRREPRLSPRAQDILAAWSSFDDPITALMTVYLAAWLGTGPSVFGTGSALPQLALNLGLAGLAYGLWKLTGGRTQGKAPPWRIPAQRLLTIAVAVAAVSQFLMLALATAGLFLRPRIDWLLEKATAIAFWLAACAIGIGLGAGAHIVEGVVLGLAAYCSQILVSIVITRRLPRDDRVGLALGQQNGITAILLALLLEPQFPGTIAVVGPAVVVVNLLHVIANAVWNTVRRPGPGSPARLELAS</sequence>
<organism evidence="2 3">
    <name type="scientific">Actinoplanes sandaracinus</name>
    <dbReference type="NCBI Taxonomy" id="3045177"/>
    <lineage>
        <taxon>Bacteria</taxon>
        <taxon>Bacillati</taxon>
        <taxon>Actinomycetota</taxon>
        <taxon>Actinomycetes</taxon>
        <taxon>Micromonosporales</taxon>
        <taxon>Micromonosporaceae</taxon>
        <taxon>Actinoplanes</taxon>
    </lineage>
</organism>
<accession>A0ABT6WWE1</accession>
<feature type="transmembrane region" description="Helical" evidence="1">
    <location>
        <begin position="12"/>
        <end position="37"/>
    </location>
</feature>
<keyword evidence="3" id="KW-1185">Reference proteome</keyword>
<dbReference type="Proteomes" id="UP001241758">
    <property type="component" value="Unassembled WGS sequence"/>
</dbReference>
<evidence type="ECO:0008006" key="4">
    <source>
        <dbReference type="Google" id="ProtNLM"/>
    </source>
</evidence>
<dbReference type="RefSeq" id="WP_282765269.1">
    <property type="nucleotide sequence ID" value="NZ_JASCTH010000029.1"/>
</dbReference>
<gene>
    <name evidence="2" type="ORF">QLQ12_36035</name>
</gene>
<feature type="transmembrane region" description="Helical" evidence="1">
    <location>
        <begin position="253"/>
        <end position="283"/>
    </location>
</feature>
<proteinExistence type="predicted"/>
<feature type="transmembrane region" description="Helical" evidence="1">
    <location>
        <begin position="214"/>
        <end position="233"/>
    </location>
</feature>
<protein>
    <recommendedName>
        <fullName evidence="4">Cation/H+ exchanger domain-containing protein</fullName>
    </recommendedName>
</protein>
<comment type="caution">
    <text evidence="2">The sequence shown here is derived from an EMBL/GenBank/DDBJ whole genome shotgun (WGS) entry which is preliminary data.</text>
</comment>
<keyword evidence="1" id="KW-0472">Membrane</keyword>
<name>A0ABT6WWE1_9ACTN</name>
<evidence type="ECO:0000313" key="2">
    <source>
        <dbReference type="EMBL" id="MDI6104014.1"/>
    </source>
</evidence>